<feature type="region of interest" description="Disordered" evidence="1">
    <location>
        <begin position="134"/>
        <end position="169"/>
    </location>
</feature>
<accession>A0A8K0K260</accession>
<organism evidence="2 3">
    <name type="scientific">Ladona fulva</name>
    <name type="common">Scarce chaser dragonfly</name>
    <name type="synonym">Libellula fulva</name>
    <dbReference type="NCBI Taxonomy" id="123851"/>
    <lineage>
        <taxon>Eukaryota</taxon>
        <taxon>Metazoa</taxon>
        <taxon>Ecdysozoa</taxon>
        <taxon>Arthropoda</taxon>
        <taxon>Hexapoda</taxon>
        <taxon>Insecta</taxon>
        <taxon>Pterygota</taxon>
        <taxon>Palaeoptera</taxon>
        <taxon>Odonata</taxon>
        <taxon>Epiprocta</taxon>
        <taxon>Anisoptera</taxon>
        <taxon>Libelluloidea</taxon>
        <taxon>Libellulidae</taxon>
        <taxon>Ladona</taxon>
    </lineage>
</organism>
<evidence type="ECO:0000313" key="3">
    <source>
        <dbReference type="Proteomes" id="UP000792457"/>
    </source>
</evidence>
<feature type="compositionally biased region" description="Basic and acidic residues" evidence="1">
    <location>
        <begin position="139"/>
        <end position="151"/>
    </location>
</feature>
<dbReference type="InterPro" id="IPR036691">
    <property type="entry name" value="Endo/exonu/phosph_ase_sf"/>
</dbReference>
<dbReference type="EMBL" id="KZ308273">
    <property type="protein sequence ID" value="KAG8226257.1"/>
    <property type="molecule type" value="Genomic_DNA"/>
</dbReference>
<dbReference type="Proteomes" id="UP000792457">
    <property type="component" value="Unassembled WGS sequence"/>
</dbReference>
<comment type="caution">
    <text evidence="2">The sequence shown here is derived from an EMBL/GenBank/DDBJ whole genome shotgun (WGS) entry which is preliminary data.</text>
</comment>
<evidence type="ECO:0000256" key="1">
    <source>
        <dbReference type="SAM" id="MobiDB-lite"/>
    </source>
</evidence>
<keyword evidence="3" id="KW-1185">Reference proteome</keyword>
<gene>
    <name evidence="2" type="ORF">J437_LFUL004814</name>
</gene>
<name>A0A8K0K260_LADFU</name>
<dbReference type="SUPFAM" id="SSF56219">
    <property type="entry name" value="DNase I-like"/>
    <property type="match status" value="1"/>
</dbReference>
<proteinExistence type="predicted"/>
<dbReference type="AlphaFoldDB" id="A0A8K0K260"/>
<reference evidence="2" key="1">
    <citation type="submission" date="2013-04" db="EMBL/GenBank/DDBJ databases">
        <authorList>
            <person name="Qu J."/>
            <person name="Murali S.C."/>
            <person name="Bandaranaike D."/>
            <person name="Bellair M."/>
            <person name="Blankenburg K."/>
            <person name="Chao H."/>
            <person name="Dinh H."/>
            <person name="Doddapaneni H."/>
            <person name="Downs B."/>
            <person name="Dugan-Rocha S."/>
            <person name="Elkadiri S."/>
            <person name="Gnanaolivu R.D."/>
            <person name="Hernandez B."/>
            <person name="Javaid M."/>
            <person name="Jayaseelan J.C."/>
            <person name="Lee S."/>
            <person name="Li M."/>
            <person name="Ming W."/>
            <person name="Munidasa M."/>
            <person name="Muniz J."/>
            <person name="Nguyen L."/>
            <person name="Ongeri F."/>
            <person name="Osuji N."/>
            <person name="Pu L.-L."/>
            <person name="Puazo M."/>
            <person name="Qu C."/>
            <person name="Quiroz J."/>
            <person name="Raj R."/>
            <person name="Weissenberger G."/>
            <person name="Xin Y."/>
            <person name="Zou X."/>
            <person name="Han Y."/>
            <person name="Richards S."/>
            <person name="Worley K."/>
            <person name="Muzny D."/>
            <person name="Gibbs R."/>
        </authorList>
    </citation>
    <scope>NUCLEOTIDE SEQUENCE</scope>
    <source>
        <strain evidence="2">Sampled in the wild</strain>
    </source>
</reference>
<protein>
    <recommendedName>
        <fullName evidence="4">Endonuclease/exonuclease/phosphatase domain-containing protein</fullName>
    </recommendedName>
</protein>
<dbReference type="Gene3D" id="3.60.10.10">
    <property type="entry name" value="Endonuclease/exonuclease/phosphatase"/>
    <property type="match status" value="1"/>
</dbReference>
<evidence type="ECO:0008006" key="4">
    <source>
        <dbReference type="Google" id="ProtNLM"/>
    </source>
</evidence>
<evidence type="ECO:0000313" key="2">
    <source>
        <dbReference type="EMBL" id="KAG8226257.1"/>
    </source>
</evidence>
<dbReference type="OrthoDB" id="413860at2759"/>
<reference evidence="2" key="2">
    <citation type="submission" date="2017-10" db="EMBL/GenBank/DDBJ databases">
        <title>Ladona fulva Genome sequencing and assembly.</title>
        <authorList>
            <person name="Murali S."/>
            <person name="Richards S."/>
            <person name="Bandaranaike D."/>
            <person name="Bellair M."/>
            <person name="Blankenburg K."/>
            <person name="Chao H."/>
            <person name="Dinh H."/>
            <person name="Doddapaneni H."/>
            <person name="Dugan-Rocha S."/>
            <person name="Elkadiri S."/>
            <person name="Gnanaolivu R."/>
            <person name="Hernandez B."/>
            <person name="Skinner E."/>
            <person name="Javaid M."/>
            <person name="Lee S."/>
            <person name="Li M."/>
            <person name="Ming W."/>
            <person name="Munidasa M."/>
            <person name="Muniz J."/>
            <person name="Nguyen L."/>
            <person name="Hughes D."/>
            <person name="Osuji N."/>
            <person name="Pu L.-L."/>
            <person name="Puazo M."/>
            <person name="Qu C."/>
            <person name="Quiroz J."/>
            <person name="Raj R."/>
            <person name="Weissenberger G."/>
            <person name="Xin Y."/>
            <person name="Zou X."/>
            <person name="Han Y."/>
            <person name="Worley K."/>
            <person name="Muzny D."/>
            <person name="Gibbs R."/>
        </authorList>
    </citation>
    <scope>NUCLEOTIDE SEQUENCE</scope>
    <source>
        <strain evidence="2">Sampled in the wild</strain>
    </source>
</reference>
<sequence length="169" mass="19604">MIGAIQETRWQGNGVYKSGEYVVMKSGGNGVVNGTGYFFNLTILCVYAPTEEANNEEKEAFYAKLEEEYCKIQQWMTKIIMGDLNAKNKRNKGFNPRTVFMKSKEGQLVGDDQEMLKMWREHFQTLLNGEFLEEEDNAEERKEKRDKDGKTMKRVNNKNKTLGNPLRKQ</sequence>